<organism evidence="1 2">
    <name type="scientific">Rhipicephalus sanguineus</name>
    <name type="common">Brown dog tick</name>
    <name type="synonym">Ixodes sanguineus</name>
    <dbReference type="NCBI Taxonomy" id="34632"/>
    <lineage>
        <taxon>Eukaryota</taxon>
        <taxon>Metazoa</taxon>
        <taxon>Ecdysozoa</taxon>
        <taxon>Arthropoda</taxon>
        <taxon>Chelicerata</taxon>
        <taxon>Arachnida</taxon>
        <taxon>Acari</taxon>
        <taxon>Parasitiformes</taxon>
        <taxon>Ixodida</taxon>
        <taxon>Ixodoidea</taxon>
        <taxon>Ixodidae</taxon>
        <taxon>Rhipicephalinae</taxon>
        <taxon>Rhipicephalus</taxon>
        <taxon>Rhipicephalus</taxon>
    </lineage>
</organism>
<name>A0A9D4PQ60_RHISA</name>
<proteinExistence type="predicted"/>
<sequence>MVQLQLYTAYRRYCAAHRPEVEGRGTGMLFYGPALSLCVLPGKLSVDIPWLSLYSEPVLVHVEDVLILAAPIGDEPYDADKERLLARARKSHMLELLEPTLAELDKPRGFVENFLGTIMNNVQVYLFSSAMLVLFAHT</sequence>
<gene>
    <name evidence="1" type="ORF">HPB52_024072</name>
</gene>
<dbReference type="VEuPathDB" id="VectorBase:RSAN_032819"/>
<dbReference type="EMBL" id="JABSTV010001252">
    <property type="protein sequence ID" value="KAH7948515.1"/>
    <property type="molecule type" value="Genomic_DNA"/>
</dbReference>
<dbReference type="AlphaFoldDB" id="A0A9D4PQ60"/>
<comment type="caution">
    <text evidence="1">The sequence shown here is derived from an EMBL/GenBank/DDBJ whole genome shotgun (WGS) entry which is preliminary data.</text>
</comment>
<reference evidence="1" key="2">
    <citation type="submission" date="2021-09" db="EMBL/GenBank/DDBJ databases">
        <authorList>
            <person name="Jia N."/>
            <person name="Wang J."/>
            <person name="Shi W."/>
            <person name="Du L."/>
            <person name="Sun Y."/>
            <person name="Zhan W."/>
            <person name="Jiang J."/>
            <person name="Wang Q."/>
            <person name="Zhang B."/>
            <person name="Ji P."/>
            <person name="Sakyi L.B."/>
            <person name="Cui X."/>
            <person name="Yuan T."/>
            <person name="Jiang B."/>
            <person name="Yang W."/>
            <person name="Lam T.T.-Y."/>
            <person name="Chang Q."/>
            <person name="Ding S."/>
            <person name="Wang X."/>
            <person name="Zhu J."/>
            <person name="Ruan X."/>
            <person name="Zhao L."/>
            <person name="Wei J."/>
            <person name="Que T."/>
            <person name="Du C."/>
            <person name="Cheng J."/>
            <person name="Dai P."/>
            <person name="Han X."/>
            <person name="Huang E."/>
            <person name="Gao Y."/>
            <person name="Liu J."/>
            <person name="Shao H."/>
            <person name="Ye R."/>
            <person name="Li L."/>
            <person name="Wei W."/>
            <person name="Wang X."/>
            <person name="Wang C."/>
            <person name="Huo Q."/>
            <person name="Li W."/>
            <person name="Guo W."/>
            <person name="Chen H."/>
            <person name="Chen S."/>
            <person name="Zhou L."/>
            <person name="Zhou L."/>
            <person name="Ni X."/>
            <person name="Tian J."/>
            <person name="Zhou Y."/>
            <person name="Sheng Y."/>
            <person name="Liu T."/>
            <person name="Pan Y."/>
            <person name="Xia L."/>
            <person name="Li J."/>
            <person name="Zhao F."/>
            <person name="Cao W."/>
        </authorList>
    </citation>
    <scope>NUCLEOTIDE SEQUENCE</scope>
    <source>
        <strain evidence="1">Rsan-2018</strain>
        <tissue evidence="1">Larvae</tissue>
    </source>
</reference>
<reference evidence="1" key="1">
    <citation type="journal article" date="2020" name="Cell">
        <title>Large-Scale Comparative Analyses of Tick Genomes Elucidate Their Genetic Diversity and Vector Capacities.</title>
        <authorList>
            <consortium name="Tick Genome and Microbiome Consortium (TIGMIC)"/>
            <person name="Jia N."/>
            <person name="Wang J."/>
            <person name="Shi W."/>
            <person name="Du L."/>
            <person name="Sun Y."/>
            <person name="Zhan W."/>
            <person name="Jiang J.F."/>
            <person name="Wang Q."/>
            <person name="Zhang B."/>
            <person name="Ji P."/>
            <person name="Bell-Sakyi L."/>
            <person name="Cui X.M."/>
            <person name="Yuan T.T."/>
            <person name="Jiang B.G."/>
            <person name="Yang W.F."/>
            <person name="Lam T.T."/>
            <person name="Chang Q.C."/>
            <person name="Ding S.J."/>
            <person name="Wang X.J."/>
            <person name="Zhu J.G."/>
            <person name="Ruan X.D."/>
            <person name="Zhao L."/>
            <person name="Wei J.T."/>
            <person name="Ye R.Z."/>
            <person name="Que T.C."/>
            <person name="Du C.H."/>
            <person name="Zhou Y.H."/>
            <person name="Cheng J.X."/>
            <person name="Dai P.F."/>
            <person name="Guo W.B."/>
            <person name="Han X.H."/>
            <person name="Huang E.J."/>
            <person name="Li L.F."/>
            <person name="Wei W."/>
            <person name="Gao Y.C."/>
            <person name="Liu J.Z."/>
            <person name="Shao H.Z."/>
            <person name="Wang X."/>
            <person name="Wang C.C."/>
            <person name="Yang T.C."/>
            <person name="Huo Q.B."/>
            <person name="Li W."/>
            <person name="Chen H.Y."/>
            <person name="Chen S.E."/>
            <person name="Zhou L.G."/>
            <person name="Ni X.B."/>
            <person name="Tian J.H."/>
            <person name="Sheng Y."/>
            <person name="Liu T."/>
            <person name="Pan Y.S."/>
            <person name="Xia L.Y."/>
            <person name="Li J."/>
            <person name="Zhao F."/>
            <person name="Cao W.C."/>
        </authorList>
    </citation>
    <scope>NUCLEOTIDE SEQUENCE</scope>
    <source>
        <strain evidence="1">Rsan-2018</strain>
    </source>
</reference>
<accession>A0A9D4PQ60</accession>
<keyword evidence="2" id="KW-1185">Reference proteome</keyword>
<protein>
    <submittedName>
        <fullName evidence="1">Uncharacterized protein</fullName>
    </submittedName>
</protein>
<evidence type="ECO:0000313" key="2">
    <source>
        <dbReference type="Proteomes" id="UP000821837"/>
    </source>
</evidence>
<dbReference type="Proteomes" id="UP000821837">
    <property type="component" value="Chromosome 6"/>
</dbReference>
<evidence type="ECO:0000313" key="1">
    <source>
        <dbReference type="EMBL" id="KAH7948515.1"/>
    </source>
</evidence>